<accession>A0A6J6QW78</accession>
<dbReference type="PANTHER" id="PTHR47552:SF1">
    <property type="entry name" value="PHOSPHORIBOSYLFORMYLGLYCINAMIDINE SYNTHASE SUBUNIT PURQ"/>
    <property type="match status" value="1"/>
</dbReference>
<dbReference type="AlphaFoldDB" id="A0A6J6QW78"/>
<reference evidence="8" key="1">
    <citation type="submission" date="2020-05" db="EMBL/GenBank/DDBJ databases">
        <authorList>
            <person name="Chiriac C."/>
            <person name="Salcher M."/>
            <person name="Ghai R."/>
            <person name="Kavagutti S V."/>
        </authorList>
    </citation>
    <scope>NUCLEOTIDE SEQUENCE</scope>
</reference>
<dbReference type="GO" id="GO:0006189">
    <property type="term" value="P:'de novo' IMP biosynthetic process"/>
    <property type="evidence" value="ECO:0007669"/>
    <property type="project" value="InterPro"/>
</dbReference>
<keyword evidence="4" id="KW-0658">Purine biosynthesis</keyword>
<dbReference type="SUPFAM" id="SSF52317">
    <property type="entry name" value="Class I glutamine amidotransferase-like"/>
    <property type="match status" value="1"/>
</dbReference>
<organism evidence="8">
    <name type="scientific">freshwater metagenome</name>
    <dbReference type="NCBI Taxonomy" id="449393"/>
    <lineage>
        <taxon>unclassified sequences</taxon>
        <taxon>metagenomes</taxon>
        <taxon>ecological metagenomes</taxon>
    </lineage>
</organism>
<evidence type="ECO:0000256" key="2">
    <source>
        <dbReference type="ARBA" id="ARBA00022598"/>
    </source>
</evidence>
<dbReference type="EMBL" id="CAEZYY010000061">
    <property type="protein sequence ID" value="CAB4772366.1"/>
    <property type="molecule type" value="Genomic_DNA"/>
</dbReference>
<evidence type="ECO:0000313" key="9">
    <source>
        <dbReference type="EMBL" id="CAB4772366.1"/>
    </source>
</evidence>
<evidence type="ECO:0000256" key="4">
    <source>
        <dbReference type="ARBA" id="ARBA00022755"/>
    </source>
</evidence>
<dbReference type="Pfam" id="PF13507">
    <property type="entry name" value="GATase_5"/>
    <property type="match status" value="1"/>
</dbReference>
<evidence type="ECO:0000256" key="5">
    <source>
        <dbReference type="ARBA" id="ARBA00022801"/>
    </source>
</evidence>
<dbReference type="EMBL" id="CAEZXX010000100">
    <property type="protein sequence ID" value="CAB4716111.1"/>
    <property type="molecule type" value="Genomic_DNA"/>
</dbReference>
<sequence length="250" mass="25853">MERGHIVNAPTALVVGAPGTNRDADVMLALELAGADCRRVTPGELGADPTPLESSQLLVLAGGFSYGDNTGAGRLFGLEIDSLAGDSIRRFISHGRPVLGICNGFQALVRAGLLPGAPGAIALGHNESGSFDCRWVRIQPVSARSVWTRGLVEDIDCPIAHGEGRFTCSTATLAALEQSDSIAFRYAGSNPNGSAGAVAGICDPSGVVLGLMPHPENHVLQRQNPQAARGERGGLGLALFRAGVDHARSC</sequence>
<evidence type="ECO:0000256" key="1">
    <source>
        <dbReference type="ARBA" id="ARBA00022490"/>
    </source>
</evidence>
<dbReference type="InterPro" id="IPR010075">
    <property type="entry name" value="PRibForGlyAmidine_synth_PurQ"/>
</dbReference>
<evidence type="ECO:0000256" key="7">
    <source>
        <dbReference type="ARBA" id="ARBA00022962"/>
    </source>
</evidence>
<keyword evidence="7" id="KW-0315">Glutamine amidotransferase</keyword>
<evidence type="ECO:0000313" key="8">
    <source>
        <dbReference type="EMBL" id="CAB4716111.1"/>
    </source>
</evidence>
<dbReference type="PROSITE" id="PS51273">
    <property type="entry name" value="GATASE_TYPE_1"/>
    <property type="match status" value="1"/>
</dbReference>
<evidence type="ECO:0000256" key="3">
    <source>
        <dbReference type="ARBA" id="ARBA00022741"/>
    </source>
</evidence>
<dbReference type="GO" id="GO:0005524">
    <property type="term" value="F:ATP binding"/>
    <property type="evidence" value="ECO:0007669"/>
    <property type="project" value="UniProtKB-KW"/>
</dbReference>
<proteinExistence type="predicted"/>
<keyword evidence="5" id="KW-0378">Hydrolase</keyword>
<dbReference type="SMART" id="SM01211">
    <property type="entry name" value="GATase_5"/>
    <property type="match status" value="1"/>
</dbReference>
<dbReference type="PIRSF" id="PIRSF001586">
    <property type="entry name" value="FGAM_synth_I"/>
    <property type="match status" value="1"/>
</dbReference>
<dbReference type="GO" id="GO:0016787">
    <property type="term" value="F:hydrolase activity"/>
    <property type="evidence" value="ECO:0007669"/>
    <property type="project" value="UniProtKB-KW"/>
</dbReference>
<evidence type="ECO:0000256" key="6">
    <source>
        <dbReference type="ARBA" id="ARBA00022840"/>
    </source>
</evidence>
<dbReference type="PANTHER" id="PTHR47552">
    <property type="entry name" value="PHOSPHORIBOSYLFORMYLGLYCINAMIDINE SYNTHASE SUBUNIT PURQ"/>
    <property type="match status" value="1"/>
</dbReference>
<gene>
    <name evidence="8" type="ORF">UFOPK2602_01432</name>
    <name evidence="9" type="ORF">UFOPK2806_02500</name>
</gene>
<keyword evidence="1" id="KW-0963">Cytoplasm</keyword>
<keyword evidence="3" id="KW-0547">Nucleotide-binding</keyword>
<dbReference type="GO" id="GO:0004642">
    <property type="term" value="F:phosphoribosylformylglycinamidine synthase activity"/>
    <property type="evidence" value="ECO:0007669"/>
    <property type="project" value="InterPro"/>
</dbReference>
<dbReference type="Gene3D" id="3.40.50.880">
    <property type="match status" value="1"/>
</dbReference>
<protein>
    <submittedName>
        <fullName evidence="8">Unannotated protein</fullName>
    </submittedName>
</protein>
<name>A0A6J6QW78_9ZZZZ</name>
<dbReference type="InterPro" id="IPR029062">
    <property type="entry name" value="Class_I_gatase-like"/>
</dbReference>
<dbReference type="NCBIfam" id="TIGR01737">
    <property type="entry name" value="FGAM_synth_I"/>
    <property type="match status" value="1"/>
</dbReference>
<keyword evidence="2" id="KW-0436">Ligase</keyword>
<keyword evidence="6" id="KW-0067">ATP-binding</keyword>